<reference evidence="5 6" key="1">
    <citation type="submission" date="2018-04" db="EMBL/GenBank/DDBJ databases">
        <title>Genomic Encyclopedia of Archaeal and Bacterial Type Strains, Phase II (KMG-II): from individual species to whole genera.</title>
        <authorList>
            <person name="Goeker M."/>
        </authorList>
    </citation>
    <scope>NUCLEOTIDE SEQUENCE [LARGE SCALE GENOMIC DNA]</scope>
    <source>
        <strain evidence="5 6">DSM 100162</strain>
    </source>
</reference>
<keyword evidence="6" id="KW-1185">Reference proteome</keyword>
<dbReference type="AlphaFoldDB" id="A0A2T5YQH4"/>
<dbReference type="GO" id="GO:0015031">
    <property type="term" value="P:protein transport"/>
    <property type="evidence" value="ECO:0007669"/>
    <property type="project" value="UniProtKB-KW"/>
</dbReference>
<proteinExistence type="inferred from homology"/>
<sequence length="139" mass="15760">MENPAKSAFSFKYFAIQESHFVRKPGDLGEITYKITPSGIFNKAEGLFQLNIEFLLSDENDNCLIQLIAIAIFEFKEKIKEEEIDNFFFINSPSIAFPYLRSFISTLTSASGFEAISLPLFNLSKLGEELKQNITVEAE</sequence>
<dbReference type="Pfam" id="PF02556">
    <property type="entry name" value="SecB"/>
    <property type="match status" value="1"/>
</dbReference>
<dbReference type="EMBL" id="QBKI01000002">
    <property type="protein sequence ID" value="PTX21554.1"/>
    <property type="molecule type" value="Genomic_DNA"/>
</dbReference>
<evidence type="ECO:0000313" key="6">
    <source>
        <dbReference type="Proteomes" id="UP000244225"/>
    </source>
</evidence>
<dbReference type="Proteomes" id="UP000244225">
    <property type="component" value="Unassembled WGS sequence"/>
</dbReference>
<keyword evidence="2" id="KW-0813">Transport</keyword>
<dbReference type="SUPFAM" id="SSF54611">
    <property type="entry name" value="SecB-like"/>
    <property type="match status" value="1"/>
</dbReference>
<evidence type="ECO:0000256" key="4">
    <source>
        <dbReference type="ARBA" id="ARBA00023010"/>
    </source>
</evidence>
<evidence type="ECO:0000256" key="3">
    <source>
        <dbReference type="ARBA" id="ARBA00022927"/>
    </source>
</evidence>
<dbReference type="GO" id="GO:0051262">
    <property type="term" value="P:protein tetramerization"/>
    <property type="evidence" value="ECO:0007669"/>
    <property type="project" value="InterPro"/>
</dbReference>
<evidence type="ECO:0000256" key="1">
    <source>
        <dbReference type="ARBA" id="ARBA00009990"/>
    </source>
</evidence>
<keyword evidence="4" id="KW-0811">Translocation</keyword>
<dbReference type="InterPro" id="IPR035958">
    <property type="entry name" value="SecB-like_sf"/>
</dbReference>
<comment type="caution">
    <text evidence="5">The sequence shown here is derived from an EMBL/GenBank/DDBJ whole genome shotgun (WGS) entry which is preliminary data.</text>
</comment>
<keyword evidence="3" id="KW-0653">Protein transport</keyword>
<dbReference type="Gene3D" id="3.10.420.10">
    <property type="entry name" value="SecB-like"/>
    <property type="match status" value="1"/>
</dbReference>
<dbReference type="GO" id="GO:0051082">
    <property type="term" value="F:unfolded protein binding"/>
    <property type="evidence" value="ECO:0007669"/>
    <property type="project" value="InterPro"/>
</dbReference>
<accession>A0A2T5YQH4</accession>
<organism evidence="5 6">
    <name type="scientific">Pontibacter mucosus</name>
    <dbReference type="NCBI Taxonomy" id="1649266"/>
    <lineage>
        <taxon>Bacteria</taxon>
        <taxon>Pseudomonadati</taxon>
        <taxon>Bacteroidota</taxon>
        <taxon>Cytophagia</taxon>
        <taxon>Cytophagales</taxon>
        <taxon>Hymenobacteraceae</taxon>
        <taxon>Pontibacter</taxon>
    </lineage>
</organism>
<protein>
    <submittedName>
        <fullName evidence="5">Preprotein translocase subunit SecB</fullName>
    </submittedName>
</protein>
<gene>
    <name evidence="5" type="ORF">C8N40_102530</name>
</gene>
<dbReference type="InterPro" id="IPR003708">
    <property type="entry name" value="SecB"/>
</dbReference>
<name>A0A2T5YQH4_9BACT</name>
<dbReference type="OrthoDB" id="983047at2"/>
<comment type="similarity">
    <text evidence="1">Belongs to the SecB family.</text>
</comment>
<evidence type="ECO:0000313" key="5">
    <source>
        <dbReference type="EMBL" id="PTX21554.1"/>
    </source>
</evidence>
<dbReference type="RefSeq" id="WP_108210920.1">
    <property type="nucleotide sequence ID" value="NZ_QBKI01000002.1"/>
</dbReference>
<evidence type="ECO:0000256" key="2">
    <source>
        <dbReference type="ARBA" id="ARBA00022448"/>
    </source>
</evidence>